<name>A0A3D8L1Y7_9BACT</name>
<accession>A0A3D8L1Y7</accession>
<dbReference type="AlphaFoldDB" id="A0A3D8L1Y7"/>
<dbReference type="OrthoDB" id="853786at2"/>
<sequence length="111" mass="12717">MPTVLHMPDSGGTKERFSIIVGKLYATIAMHKASFPELVTIERFLDAPLPEAGSDEVYLERLDEFCSYLHQQSVSSYLIRHLHHNLCADVDALKNNSFTFIQEEYYIILPK</sequence>
<gene>
    <name evidence="1" type="ORF">DXT99_24630</name>
</gene>
<evidence type="ECO:0000313" key="2">
    <source>
        <dbReference type="Proteomes" id="UP000256708"/>
    </source>
</evidence>
<dbReference type="Proteomes" id="UP000256708">
    <property type="component" value="Unassembled WGS sequence"/>
</dbReference>
<evidence type="ECO:0000313" key="1">
    <source>
        <dbReference type="EMBL" id="RDV11449.1"/>
    </source>
</evidence>
<comment type="caution">
    <text evidence="1">The sequence shown here is derived from an EMBL/GenBank/DDBJ whole genome shotgun (WGS) entry which is preliminary data.</text>
</comment>
<proteinExistence type="predicted"/>
<reference evidence="2" key="1">
    <citation type="submission" date="2018-08" db="EMBL/GenBank/DDBJ databases">
        <authorList>
            <person name="Liu Z.-W."/>
            <person name="Du Z.-J."/>
        </authorList>
    </citation>
    <scope>NUCLEOTIDE SEQUENCE [LARGE SCALE GENOMIC DNA]</scope>
    <source>
        <strain evidence="2">H4X</strain>
    </source>
</reference>
<organism evidence="1 2">
    <name type="scientific">Pontibacter diazotrophicus</name>
    <dbReference type="NCBI Taxonomy" id="1400979"/>
    <lineage>
        <taxon>Bacteria</taxon>
        <taxon>Pseudomonadati</taxon>
        <taxon>Bacteroidota</taxon>
        <taxon>Cytophagia</taxon>
        <taxon>Cytophagales</taxon>
        <taxon>Hymenobacteraceae</taxon>
        <taxon>Pontibacter</taxon>
    </lineage>
</organism>
<dbReference type="EMBL" id="QRGR01000042">
    <property type="protein sequence ID" value="RDV11449.1"/>
    <property type="molecule type" value="Genomic_DNA"/>
</dbReference>
<keyword evidence="2" id="KW-1185">Reference proteome</keyword>
<protein>
    <submittedName>
        <fullName evidence="1">Uncharacterized protein</fullName>
    </submittedName>
</protein>